<dbReference type="InterPro" id="IPR003593">
    <property type="entry name" value="AAA+_ATPase"/>
</dbReference>
<dbReference type="HOGENOM" id="CLU_590713_0_0_1"/>
<dbReference type="EMBL" id="KN847479">
    <property type="protein sequence ID" value="KIX03339.1"/>
    <property type="molecule type" value="Genomic_DNA"/>
</dbReference>
<dbReference type="InterPro" id="IPR027417">
    <property type="entry name" value="P-loop_NTPase"/>
</dbReference>
<dbReference type="PANTHER" id="PTHR36168">
    <property type="entry name" value="CHROMOSOME 1, WHOLE GENOME SHOTGUN SEQUENCE"/>
    <property type="match status" value="1"/>
</dbReference>
<dbReference type="SUPFAM" id="SSF52540">
    <property type="entry name" value="P-loop containing nucleoside triphosphate hydrolases"/>
    <property type="match status" value="1"/>
</dbReference>
<evidence type="ECO:0000256" key="1">
    <source>
        <dbReference type="SAM" id="MobiDB-lite"/>
    </source>
</evidence>
<dbReference type="PANTHER" id="PTHR36168:SF1">
    <property type="entry name" value="ORC1-LIKE AAA ATPASE DOMAIN-CONTAINING PROTEIN"/>
    <property type="match status" value="1"/>
</dbReference>
<protein>
    <recommendedName>
        <fullName evidence="2">AAA+ ATPase domain-containing protein</fullName>
    </recommendedName>
</protein>
<dbReference type="Pfam" id="PF13401">
    <property type="entry name" value="AAA_22"/>
    <property type="match status" value="1"/>
</dbReference>
<evidence type="ECO:0000259" key="2">
    <source>
        <dbReference type="SMART" id="SM00382"/>
    </source>
</evidence>
<name>A0A0D2IBZ8_9EURO</name>
<dbReference type="GeneID" id="25294962"/>
<feature type="compositionally biased region" description="Low complexity" evidence="1">
    <location>
        <begin position="48"/>
        <end position="75"/>
    </location>
</feature>
<dbReference type="RefSeq" id="XP_013270475.1">
    <property type="nucleotide sequence ID" value="XM_013415021.1"/>
</dbReference>
<evidence type="ECO:0000313" key="4">
    <source>
        <dbReference type="Proteomes" id="UP000053617"/>
    </source>
</evidence>
<feature type="domain" description="AAA+ ATPase" evidence="2">
    <location>
        <begin position="158"/>
        <end position="318"/>
    </location>
</feature>
<proteinExistence type="predicted"/>
<accession>A0A0D2IBZ8</accession>
<dbReference type="VEuPathDB" id="FungiDB:Z518_06891"/>
<dbReference type="AlphaFoldDB" id="A0A0D2IBZ8"/>
<dbReference type="OrthoDB" id="511599at2759"/>
<dbReference type="GO" id="GO:0016887">
    <property type="term" value="F:ATP hydrolysis activity"/>
    <property type="evidence" value="ECO:0007669"/>
    <property type="project" value="InterPro"/>
</dbReference>
<keyword evidence="4" id="KW-1185">Reference proteome</keyword>
<dbReference type="InterPro" id="IPR049945">
    <property type="entry name" value="AAA_22"/>
</dbReference>
<dbReference type="STRING" id="1442369.A0A0D2IBZ8"/>
<dbReference type="SMART" id="SM00382">
    <property type="entry name" value="AAA"/>
    <property type="match status" value="1"/>
</dbReference>
<dbReference type="Proteomes" id="UP000053617">
    <property type="component" value="Unassembled WGS sequence"/>
</dbReference>
<gene>
    <name evidence="3" type="ORF">Z518_06891</name>
</gene>
<reference evidence="3 4" key="1">
    <citation type="submission" date="2015-01" db="EMBL/GenBank/DDBJ databases">
        <title>The Genome Sequence of Rhinocladiella mackenzie CBS 650.93.</title>
        <authorList>
            <consortium name="The Broad Institute Genomics Platform"/>
            <person name="Cuomo C."/>
            <person name="de Hoog S."/>
            <person name="Gorbushina A."/>
            <person name="Stielow B."/>
            <person name="Teixiera M."/>
            <person name="Abouelleil A."/>
            <person name="Chapman S.B."/>
            <person name="Priest M."/>
            <person name="Young S.K."/>
            <person name="Wortman J."/>
            <person name="Nusbaum C."/>
            <person name="Birren B."/>
        </authorList>
    </citation>
    <scope>NUCLEOTIDE SEQUENCE [LARGE SCALE GENOMIC DNA]</scope>
    <source>
        <strain evidence="3 4">CBS 650.93</strain>
    </source>
</reference>
<dbReference type="Gene3D" id="3.40.50.300">
    <property type="entry name" value="P-loop containing nucleotide triphosphate hydrolases"/>
    <property type="match status" value="1"/>
</dbReference>
<evidence type="ECO:0000313" key="3">
    <source>
        <dbReference type="EMBL" id="KIX03339.1"/>
    </source>
</evidence>
<organism evidence="3 4">
    <name type="scientific">Rhinocladiella mackenziei CBS 650.93</name>
    <dbReference type="NCBI Taxonomy" id="1442369"/>
    <lineage>
        <taxon>Eukaryota</taxon>
        <taxon>Fungi</taxon>
        <taxon>Dikarya</taxon>
        <taxon>Ascomycota</taxon>
        <taxon>Pezizomycotina</taxon>
        <taxon>Eurotiomycetes</taxon>
        <taxon>Chaetothyriomycetidae</taxon>
        <taxon>Chaetothyriales</taxon>
        <taxon>Herpotrichiellaceae</taxon>
        <taxon>Rhinocladiella</taxon>
    </lineage>
</organism>
<feature type="region of interest" description="Disordered" evidence="1">
    <location>
        <begin position="46"/>
        <end position="81"/>
    </location>
</feature>
<sequence length="459" mass="52297">MASKFMVNAAFDANARLLLRLSRQHTVLFVNKLEYPIPGRPTLPPILGSRSFSDSTSSPSFPKSSGSSKDSQFSGPKDKNRFSSETWDKTFTGYVTQEMWKDWYQGFRRRAHESARESAIYDQLKKGPVFKKKIRYVIPRQQLVDEIRLLVKPTEDGGGHYPVIIGEHGTGKTSLIELAVNSIEEPKGIVYVDVPVECSSEFDVARAMQKAMGWKPDDLIDSGEPASVETVVEVFTDFAIKYQQEFKTVPVLIIDNVNRLSQTHQRLLDLFQDYAKKAADQEIFTIVFVSSEGRVPRPMTDRSSWSRRGEITEIGDVTREEALQYLRLRKVDDELATQIYQLVGAGMIHLQSVTNEIEKNRTFEVARRTMFSDAERQLPSAEVLPHRRYHKEGAVIIRELLKNGTISWDTFYDLVGANIGDKLLEAHIFALHSNSEEITFQSTVMKRYCEENLALWEGN</sequence>